<dbReference type="Proteomes" id="UP001595583">
    <property type="component" value="Unassembled WGS sequence"/>
</dbReference>
<dbReference type="RefSeq" id="WP_378220631.1">
    <property type="nucleotide sequence ID" value="NZ_JBHRTK010000012.1"/>
</dbReference>
<organism evidence="1 2">
    <name type="scientific">Aquamicrobium soli</name>
    <dbReference type="NCBI Taxonomy" id="1811518"/>
    <lineage>
        <taxon>Bacteria</taxon>
        <taxon>Pseudomonadati</taxon>
        <taxon>Pseudomonadota</taxon>
        <taxon>Alphaproteobacteria</taxon>
        <taxon>Hyphomicrobiales</taxon>
        <taxon>Phyllobacteriaceae</taxon>
        <taxon>Aquamicrobium</taxon>
    </lineage>
</organism>
<evidence type="ECO:0000313" key="1">
    <source>
        <dbReference type="EMBL" id="MFC3206827.1"/>
    </source>
</evidence>
<name>A0ABV7KB90_9HYPH</name>
<comment type="caution">
    <text evidence="1">The sequence shown here is derived from an EMBL/GenBank/DDBJ whole genome shotgun (WGS) entry which is preliminary data.</text>
</comment>
<evidence type="ECO:0000313" key="2">
    <source>
        <dbReference type="Proteomes" id="UP001595583"/>
    </source>
</evidence>
<accession>A0ABV7KB90</accession>
<sequence>MNANEKLTATFAVDAAQAPDCAGRNGAPGKLYWEHTRGGMGGAHAVLMADDGKYVGHFYDDVSEGVDIDAVLALTAAAPELLAFAKWCVSEQYDSREHSIRALAAIAKAECRS</sequence>
<dbReference type="EMBL" id="JBHRTK010000012">
    <property type="protein sequence ID" value="MFC3206827.1"/>
    <property type="molecule type" value="Genomic_DNA"/>
</dbReference>
<gene>
    <name evidence="1" type="ORF">ACFOHJ_11440</name>
</gene>
<keyword evidence="2" id="KW-1185">Reference proteome</keyword>
<reference evidence="2" key="1">
    <citation type="journal article" date="2019" name="Int. J. Syst. Evol. Microbiol.">
        <title>The Global Catalogue of Microorganisms (GCM) 10K type strain sequencing project: providing services to taxonomists for standard genome sequencing and annotation.</title>
        <authorList>
            <consortium name="The Broad Institute Genomics Platform"/>
            <consortium name="The Broad Institute Genome Sequencing Center for Infectious Disease"/>
            <person name="Wu L."/>
            <person name="Ma J."/>
        </authorList>
    </citation>
    <scope>NUCLEOTIDE SEQUENCE [LARGE SCALE GENOMIC DNA]</scope>
    <source>
        <strain evidence="2">KCTC 52165</strain>
    </source>
</reference>
<proteinExistence type="predicted"/>
<protein>
    <submittedName>
        <fullName evidence="1">Uncharacterized protein</fullName>
    </submittedName>
</protein>